<feature type="domain" description="EF-hand" evidence="7">
    <location>
        <begin position="82"/>
        <end position="117"/>
    </location>
</feature>
<evidence type="ECO:0000313" key="11">
    <source>
        <dbReference type="Proteomes" id="UP000663852"/>
    </source>
</evidence>
<dbReference type="PANTHER" id="PTHR23055">
    <property type="entry name" value="CALCIUM BINDING PROTEINS"/>
    <property type="match status" value="1"/>
</dbReference>
<keyword evidence="4" id="KW-0677">Repeat</keyword>
<keyword evidence="6" id="KW-0449">Lipoprotein</keyword>
<reference evidence="8" key="1">
    <citation type="submission" date="2021-02" db="EMBL/GenBank/DDBJ databases">
        <authorList>
            <person name="Nowell W R."/>
        </authorList>
    </citation>
    <scope>NUCLEOTIDE SEQUENCE</scope>
</reference>
<dbReference type="SUPFAM" id="SSF47473">
    <property type="entry name" value="EF-hand"/>
    <property type="match status" value="1"/>
</dbReference>
<dbReference type="PANTHER" id="PTHR23055:SF178">
    <property type="entry name" value="NEUROCALCIN HOMOLOG"/>
    <property type="match status" value="1"/>
</dbReference>
<keyword evidence="10" id="KW-1185">Reference proteome</keyword>
<keyword evidence="5" id="KW-0106">Calcium</keyword>
<dbReference type="Gene3D" id="1.10.238.10">
    <property type="entry name" value="EF-hand"/>
    <property type="match status" value="1"/>
</dbReference>
<comment type="caution">
    <text evidence="8">The sequence shown here is derived from an EMBL/GenBank/DDBJ whole genome shotgun (WGS) entry which is preliminary data.</text>
</comment>
<proteinExistence type="inferred from homology"/>
<dbReference type="PROSITE" id="PS00018">
    <property type="entry name" value="EF_HAND_1"/>
    <property type="match status" value="1"/>
</dbReference>
<dbReference type="OrthoDB" id="114727at2759"/>
<dbReference type="CDD" id="cd00051">
    <property type="entry name" value="EFh"/>
    <property type="match status" value="1"/>
</dbReference>
<accession>A0A813Q6N9</accession>
<dbReference type="AlphaFoldDB" id="A0A813Q6N9"/>
<evidence type="ECO:0000256" key="2">
    <source>
        <dbReference type="ARBA" id="ARBA00022707"/>
    </source>
</evidence>
<sequence length="257" mass="29714">MMRSSIHSAYAFVIVRMGQKKSRYSSAPPLEQVVLRRITSATAFLPDEIQYFYYDFLKYTPKGYLTLADFEKFYQTLFHNGAPEDFAKYVFNAYDTNRDETVDFEEFITGLYYTTKAPPTEKIRWAFDLCDRDGDHQLDVYELESIVKALYGLSDIDMARVETYEDAIDRVKQLFLSNQEDLDSDELFSSVTKSEFLNIVQKDSTIMKLIDCRPIINKRAAKRDSLAATLLKKQLKFRSPMQKSLSDSTLAATSADR</sequence>
<dbReference type="InterPro" id="IPR018247">
    <property type="entry name" value="EF_Hand_1_Ca_BS"/>
</dbReference>
<evidence type="ECO:0000313" key="10">
    <source>
        <dbReference type="Proteomes" id="UP000663828"/>
    </source>
</evidence>
<dbReference type="PRINTS" id="PR00450">
    <property type="entry name" value="RECOVERIN"/>
</dbReference>
<evidence type="ECO:0000259" key="7">
    <source>
        <dbReference type="PROSITE" id="PS50222"/>
    </source>
</evidence>
<evidence type="ECO:0000256" key="1">
    <source>
        <dbReference type="ARBA" id="ARBA00006049"/>
    </source>
</evidence>
<dbReference type="InterPro" id="IPR028846">
    <property type="entry name" value="Recoverin"/>
</dbReference>
<evidence type="ECO:0000313" key="9">
    <source>
        <dbReference type="EMBL" id="CAF0974612.1"/>
    </source>
</evidence>
<evidence type="ECO:0000256" key="6">
    <source>
        <dbReference type="ARBA" id="ARBA00023288"/>
    </source>
</evidence>
<organism evidence="8 11">
    <name type="scientific">Adineta ricciae</name>
    <name type="common">Rotifer</name>
    <dbReference type="NCBI Taxonomy" id="249248"/>
    <lineage>
        <taxon>Eukaryota</taxon>
        <taxon>Metazoa</taxon>
        <taxon>Spiralia</taxon>
        <taxon>Gnathifera</taxon>
        <taxon>Rotifera</taxon>
        <taxon>Eurotatoria</taxon>
        <taxon>Bdelloidea</taxon>
        <taxon>Adinetida</taxon>
        <taxon>Adinetidae</taxon>
        <taxon>Adineta</taxon>
    </lineage>
</organism>
<protein>
    <recommendedName>
        <fullName evidence="7">EF-hand domain-containing protein</fullName>
    </recommendedName>
</protein>
<keyword evidence="3" id="KW-0479">Metal-binding</keyword>
<dbReference type="Proteomes" id="UP000663828">
    <property type="component" value="Unassembled WGS sequence"/>
</dbReference>
<evidence type="ECO:0000256" key="5">
    <source>
        <dbReference type="ARBA" id="ARBA00022837"/>
    </source>
</evidence>
<keyword evidence="2" id="KW-0519">Myristate</keyword>
<feature type="domain" description="EF-hand" evidence="7">
    <location>
        <begin position="118"/>
        <end position="153"/>
    </location>
</feature>
<name>A0A813Q6N9_ADIRI</name>
<dbReference type="GO" id="GO:0005509">
    <property type="term" value="F:calcium ion binding"/>
    <property type="evidence" value="ECO:0007669"/>
    <property type="project" value="InterPro"/>
</dbReference>
<dbReference type="EMBL" id="CAJNOJ010000007">
    <property type="protein sequence ID" value="CAF0762815.1"/>
    <property type="molecule type" value="Genomic_DNA"/>
</dbReference>
<comment type="similarity">
    <text evidence="1">Belongs to the recoverin family.</text>
</comment>
<gene>
    <name evidence="8" type="ORF">EDS130_LOCUS2900</name>
    <name evidence="9" type="ORF">XAT740_LOCUS11853</name>
</gene>
<dbReference type="PROSITE" id="PS50222">
    <property type="entry name" value="EF_HAND_2"/>
    <property type="match status" value="2"/>
</dbReference>
<dbReference type="EMBL" id="CAJNOR010000658">
    <property type="protein sequence ID" value="CAF0974612.1"/>
    <property type="molecule type" value="Genomic_DNA"/>
</dbReference>
<dbReference type="Proteomes" id="UP000663852">
    <property type="component" value="Unassembled WGS sequence"/>
</dbReference>
<dbReference type="InterPro" id="IPR011992">
    <property type="entry name" value="EF-hand-dom_pair"/>
</dbReference>
<dbReference type="SMART" id="SM00054">
    <property type="entry name" value="EFh"/>
    <property type="match status" value="2"/>
</dbReference>
<evidence type="ECO:0000256" key="3">
    <source>
        <dbReference type="ARBA" id="ARBA00022723"/>
    </source>
</evidence>
<evidence type="ECO:0000313" key="8">
    <source>
        <dbReference type="EMBL" id="CAF0762815.1"/>
    </source>
</evidence>
<evidence type="ECO:0000256" key="4">
    <source>
        <dbReference type="ARBA" id="ARBA00022737"/>
    </source>
</evidence>
<dbReference type="InterPro" id="IPR002048">
    <property type="entry name" value="EF_hand_dom"/>
</dbReference>